<dbReference type="InterPro" id="IPR013783">
    <property type="entry name" value="Ig-like_fold"/>
</dbReference>
<dbReference type="Proteomes" id="UP000177061">
    <property type="component" value="Unassembled WGS sequence"/>
</dbReference>
<accession>A0A1G2FFI0</accession>
<evidence type="ECO:0000313" key="2">
    <source>
        <dbReference type="Proteomes" id="UP000177061"/>
    </source>
</evidence>
<comment type="caution">
    <text evidence="1">The sequence shown here is derived from an EMBL/GenBank/DDBJ whole genome shotgun (WGS) entry which is preliminary data.</text>
</comment>
<protein>
    <recommendedName>
        <fullName evidence="3">LTD domain-containing protein</fullName>
    </recommendedName>
</protein>
<evidence type="ECO:0008006" key="3">
    <source>
        <dbReference type="Google" id="ProtNLM"/>
    </source>
</evidence>
<evidence type="ECO:0000313" key="1">
    <source>
        <dbReference type="EMBL" id="OGZ36301.1"/>
    </source>
</evidence>
<reference evidence="1 2" key="1">
    <citation type="journal article" date="2016" name="Nat. Commun.">
        <title>Thousands of microbial genomes shed light on interconnected biogeochemical processes in an aquifer system.</title>
        <authorList>
            <person name="Anantharaman K."/>
            <person name="Brown C.T."/>
            <person name="Hug L.A."/>
            <person name="Sharon I."/>
            <person name="Castelle C.J."/>
            <person name="Probst A.J."/>
            <person name="Thomas B.C."/>
            <person name="Singh A."/>
            <person name="Wilkins M.J."/>
            <person name="Karaoz U."/>
            <person name="Brodie E.L."/>
            <person name="Williams K.H."/>
            <person name="Hubbard S.S."/>
            <person name="Banfield J.F."/>
        </authorList>
    </citation>
    <scope>NUCLEOTIDE SEQUENCE [LARGE SCALE GENOMIC DNA]</scope>
</reference>
<sequence length="502" mass="57255">MLLNYVNLTASSKDAGLVEGSLVKTAKSPKVYVIIQGKKHWLPTTAVLNSYPGYKGKKIEAVEPAVLDKYPRIKLIKLANNPKVYYLTESGLKRHLQNPEVFLSYNNKWPDIIEVNQIEINSYENNELIRLTGDEKVYKIENSQKRWIKTAEVFKGLGYDWSKIAPINQIEFYAYFTGGPITSAEPEQSKYPNTLILKGPGEATVLENTEITFKYSGVNPLGEVKDLTFETYLKGYDESWQEQDTNDSRTFSLSQEPRGYTFYVRARNQQGWTDPTPASMSFSVGVSPYYGQVKISNVNPNEENFKNDYLILENDSDELINISGWTIRGRKEEMTIPRAINKLSASFSTADYTDIKLSASGRIFVSMGTSPSGINFRLNKCTGYLDPKDEFFPSLDKGCPSIAKSEYSDLKSTCRSYIDQLSQCEIPDYVGNWDISADSDCTAFLNERFNYSYCFSQRGKETDFFKDEWRVFLGRTKDFLDNDSDKIILRDKNGLKVGEYEY</sequence>
<gene>
    <name evidence="1" type="ORF">A3J64_03055</name>
</gene>
<dbReference type="AlphaFoldDB" id="A0A1G2FFI0"/>
<dbReference type="STRING" id="1801997.A3J64_03055"/>
<dbReference type="SUPFAM" id="SSF74853">
    <property type="entry name" value="Lamin A/C globular tail domain"/>
    <property type="match status" value="1"/>
</dbReference>
<name>A0A1G2FFI0_9BACT</name>
<dbReference type="Gene3D" id="2.60.40.10">
    <property type="entry name" value="Immunoglobulins"/>
    <property type="match status" value="1"/>
</dbReference>
<dbReference type="InterPro" id="IPR036415">
    <property type="entry name" value="Lamin_tail_dom_sf"/>
</dbReference>
<dbReference type="EMBL" id="MHNB01000028">
    <property type="protein sequence ID" value="OGZ36301.1"/>
    <property type="molecule type" value="Genomic_DNA"/>
</dbReference>
<organism evidence="1 2">
    <name type="scientific">Candidatus Portnoybacteria bacterium RIFCSPHIGHO2_12_FULL_38_9</name>
    <dbReference type="NCBI Taxonomy" id="1801997"/>
    <lineage>
        <taxon>Bacteria</taxon>
        <taxon>Candidatus Portnoyibacteriota</taxon>
    </lineage>
</organism>
<proteinExistence type="predicted"/>